<dbReference type="Pfam" id="PF07585">
    <property type="entry name" value="BBP7"/>
    <property type="match status" value="1"/>
</dbReference>
<dbReference type="EMBL" id="CP036264">
    <property type="protein sequence ID" value="QEG00673.1"/>
    <property type="molecule type" value="Genomic_DNA"/>
</dbReference>
<sequence>MFQLDLRIAERKGVRYQKPNGPQGASHFWYLTPFRGLAPLTQLSWLVGVLMIADFSSAQPAPSSFSGNTLPMVAGTASSDPYQIVAPAGLVAPGGGSLVDGQAYRSSDPYALAPPPTLGAASSPPVVQQNVHGATGLFSGPLFQGGPIYNTVGHFDPLIPELRNRLHSRLAFRAEYLLWDVTGMDSPPLVTTSPSGTGQGSAAVLGQPGTSVAFGGDSLNDGSVSGFLLGGGWWITPQQNFAIEMEYFQLDELDDGYNGSSDGAVILGRPYVDITQGVETAELIAYPGLVGGDVRVGSETDLRSFLIDGRISLCPAHGACCQNCGLRNRTDWIIGYRNIRLEDTLAINENRRSLVAGQDRTITSSDQFQTTNQFHGLQLGVVRRMLLQRAWLETSMRVAIGNTEQTLRVAGSTTINDQGTSATYGGGLLAQTTNGGTRSRDEFSMIPELGIRLGFRLTDRLHANIGYTVLYLPNVIRASEQIDRDIHPGLIPPGAGAVSGVLRPAVTWDQSDYLAHGLHLGGELNF</sequence>
<evidence type="ECO:0000313" key="1">
    <source>
        <dbReference type="EMBL" id="QEG00673.1"/>
    </source>
</evidence>
<dbReference type="RefSeq" id="WP_147869870.1">
    <property type="nucleotide sequence ID" value="NZ_CP036264.1"/>
</dbReference>
<keyword evidence="2" id="KW-1185">Reference proteome</keyword>
<name>A0A5B9MHB6_9BACT</name>
<organism evidence="1 2">
    <name type="scientific">Stieleria maiorica</name>
    <dbReference type="NCBI Taxonomy" id="2795974"/>
    <lineage>
        <taxon>Bacteria</taxon>
        <taxon>Pseudomonadati</taxon>
        <taxon>Planctomycetota</taxon>
        <taxon>Planctomycetia</taxon>
        <taxon>Pirellulales</taxon>
        <taxon>Pirellulaceae</taxon>
        <taxon>Stieleria</taxon>
    </lineage>
</organism>
<dbReference type="KEGG" id="smam:Mal15_47440"/>
<dbReference type="AlphaFoldDB" id="A0A5B9MHB6"/>
<proteinExistence type="predicted"/>
<dbReference type="Proteomes" id="UP000321353">
    <property type="component" value="Chromosome"/>
</dbReference>
<reference evidence="1 2" key="1">
    <citation type="submission" date="2019-02" db="EMBL/GenBank/DDBJ databases">
        <title>Planctomycetal bacteria perform biofilm scaping via a novel small molecule.</title>
        <authorList>
            <person name="Jeske O."/>
            <person name="Boedeker C."/>
            <person name="Wiegand S."/>
            <person name="Breitling P."/>
            <person name="Kallscheuer N."/>
            <person name="Jogler M."/>
            <person name="Rohde M."/>
            <person name="Petersen J."/>
            <person name="Medema M.H."/>
            <person name="Surup F."/>
            <person name="Jogler C."/>
        </authorList>
    </citation>
    <scope>NUCLEOTIDE SEQUENCE [LARGE SCALE GENOMIC DNA]</scope>
    <source>
        <strain evidence="1 2">Mal15</strain>
    </source>
</reference>
<evidence type="ECO:0000313" key="2">
    <source>
        <dbReference type="Proteomes" id="UP000321353"/>
    </source>
</evidence>
<gene>
    <name evidence="1" type="ORF">Mal15_47440</name>
</gene>
<protein>
    <submittedName>
        <fullName evidence="1">Uncharacterized protein</fullName>
    </submittedName>
</protein>
<dbReference type="InterPro" id="IPR011446">
    <property type="entry name" value="BBP7"/>
</dbReference>
<accession>A0A5B9MHB6</accession>